<sequence length="136" mass="15360">KYGARYGIQREVDALFFTPRSILILVPLVVESHIPESATQMMTQQQLSHCLSQLRVIRSSQSTDIGFYIGGPTYDYRLNDGVTCGPSTSETSFNNILIAPFVWCPCPKLAIYYRQPLIDSHGITFTNVDMWGSYSR</sequence>
<organism evidence="1 2">
    <name type="scientific">Delitschia confertaspora ATCC 74209</name>
    <dbReference type="NCBI Taxonomy" id="1513339"/>
    <lineage>
        <taxon>Eukaryota</taxon>
        <taxon>Fungi</taxon>
        <taxon>Dikarya</taxon>
        <taxon>Ascomycota</taxon>
        <taxon>Pezizomycotina</taxon>
        <taxon>Dothideomycetes</taxon>
        <taxon>Pleosporomycetidae</taxon>
        <taxon>Pleosporales</taxon>
        <taxon>Delitschiaceae</taxon>
        <taxon>Delitschia</taxon>
    </lineage>
</organism>
<evidence type="ECO:0000313" key="2">
    <source>
        <dbReference type="Proteomes" id="UP000799536"/>
    </source>
</evidence>
<protein>
    <submittedName>
        <fullName evidence="1">Uncharacterized protein</fullName>
    </submittedName>
</protein>
<gene>
    <name evidence="1" type="ORF">GQ43DRAFT_491262</name>
</gene>
<reference evidence="1" key="1">
    <citation type="journal article" date="2020" name="Stud. Mycol.">
        <title>101 Dothideomycetes genomes: a test case for predicting lifestyles and emergence of pathogens.</title>
        <authorList>
            <person name="Haridas S."/>
            <person name="Albert R."/>
            <person name="Binder M."/>
            <person name="Bloem J."/>
            <person name="Labutti K."/>
            <person name="Salamov A."/>
            <person name="Andreopoulos B."/>
            <person name="Baker S."/>
            <person name="Barry K."/>
            <person name="Bills G."/>
            <person name="Bluhm B."/>
            <person name="Cannon C."/>
            <person name="Castanera R."/>
            <person name="Culley D."/>
            <person name="Daum C."/>
            <person name="Ezra D."/>
            <person name="Gonzalez J."/>
            <person name="Henrissat B."/>
            <person name="Kuo A."/>
            <person name="Liang C."/>
            <person name="Lipzen A."/>
            <person name="Lutzoni F."/>
            <person name="Magnuson J."/>
            <person name="Mondo S."/>
            <person name="Nolan M."/>
            <person name="Ohm R."/>
            <person name="Pangilinan J."/>
            <person name="Park H.-J."/>
            <person name="Ramirez L."/>
            <person name="Alfaro M."/>
            <person name="Sun H."/>
            <person name="Tritt A."/>
            <person name="Yoshinaga Y."/>
            <person name="Zwiers L.-H."/>
            <person name="Turgeon B."/>
            <person name="Goodwin S."/>
            <person name="Spatafora J."/>
            <person name="Crous P."/>
            <person name="Grigoriev I."/>
        </authorList>
    </citation>
    <scope>NUCLEOTIDE SEQUENCE</scope>
    <source>
        <strain evidence="1">ATCC 74209</strain>
    </source>
</reference>
<dbReference type="EMBL" id="ML994066">
    <property type="protein sequence ID" value="KAF2199607.1"/>
    <property type="molecule type" value="Genomic_DNA"/>
</dbReference>
<feature type="non-terminal residue" evidence="1">
    <location>
        <position position="1"/>
    </location>
</feature>
<dbReference type="AlphaFoldDB" id="A0A9P4JHP4"/>
<accession>A0A9P4JHP4</accession>
<name>A0A9P4JHP4_9PLEO</name>
<evidence type="ECO:0000313" key="1">
    <source>
        <dbReference type="EMBL" id="KAF2199607.1"/>
    </source>
</evidence>
<comment type="caution">
    <text evidence="1">The sequence shown here is derived from an EMBL/GenBank/DDBJ whole genome shotgun (WGS) entry which is preliminary data.</text>
</comment>
<proteinExistence type="predicted"/>
<keyword evidence="2" id="KW-1185">Reference proteome</keyword>
<dbReference type="Proteomes" id="UP000799536">
    <property type="component" value="Unassembled WGS sequence"/>
</dbReference>